<evidence type="ECO:0000256" key="8">
    <source>
        <dbReference type="ARBA" id="ARBA00022967"/>
    </source>
</evidence>
<organism evidence="17">
    <name type="scientific">Cerogria popularis</name>
    <dbReference type="NCBI Taxonomy" id="2875974"/>
    <lineage>
        <taxon>Eukaryota</taxon>
        <taxon>Metazoa</taxon>
        <taxon>Ecdysozoa</taxon>
        <taxon>Arthropoda</taxon>
        <taxon>Hexapoda</taxon>
        <taxon>Insecta</taxon>
        <taxon>Pterygota</taxon>
        <taxon>Neoptera</taxon>
        <taxon>Endopterygota</taxon>
        <taxon>Coleoptera</taxon>
        <taxon>Polyphaga</taxon>
        <taxon>Cucujiformia</taxon>
        <taxon>Tenebrionidae</taxon>
        <taxon>Cerogria</taxon>
    </lineage>
</organism>
<keyword evidence="10 16" id="KW-1133">Transmembrane helix</keyword>
<sequence>MKILIFIMMLLSFLFMMFSHPISMGLILLIQTIMVSLMTSFIFLSSWFSYMLFLILIGGLLILFMYMTSIASNEKFKFNLNSVLLTIVFFIISMFCYLFDFNFFVLKMDYFYNFLICLSKFIQPFSNMLILFLMIYLFICLIATVKISVISYGPLRQMFN</sequence>
<proteinExistence type="inferred from homology"/>
<geneLocation type="mitochondrion" evidence="17"/>
<dbReference type="PANTHER" id="PTHR11435:SF1">
    <property type="entry name" value="NADH-UBIQUINONE OXIDOREDUCTASE CHAIN 6"/>
    <property type="match status" value="1"/>
</dbReference>
<comment type="similarity">
    <text evidence="2">Belongs to the complex I subunit 6 family.</text>
</comment>
<feature type="transmembrane region" description="Helical" evidence="16">
    <location>
        <begin position="78"/>
        <end position="105"/>
    </location>
</feature>
<evidence type="ECO:0000256" key="11">
    <source>
        <dbReference type="ARBA" id="ARBA00023027"/>
    </source>
</evidence>
<keyword evidence="8" id="KW-1278">Translocase</keyword>
<evidence type="ECO:0000256" key="2">
    <source>
        <dbReference type="ARBA" id="ARBA00005698"/>
    </source>
</evidence>
<keyword evidence="6" id="KW-0679">Respiratory chain</keyword>
<dbReference type="EMBL" id="MT548779">
    <property type="protein sequence ID" value="UVF38375.1"/>
    <property type="molecule type" value="Genomic_DNA"/>
</dbReference>
<protein>
    <recommendedName>
        <fullName evidence="4">NADH-ubiquinone oxidoreductase chain 6</fullName>
        <ecNumber evidence="3">7.1.1.2</ecNumber>
    </recommendedName>
    <alternativeName>
        <fullName evidence="14">NADH dehydrogenase subunit 6</fullName>
    </alternativeName>
</protein>
<name>A0A976U645_9CUCU</name>
<feature type="transmembrane region" description="Helical" evidence="16">
    <location>
        <begin position="41"/>
        <end position="66"/>
    </location>
</feature>
<evidence type="ECO:0000256" key="15">
    <source>
        <dbReference type="ARBA" id="ARBA00049551"/>
    </source>
</evidence>
<evidence type="ECO:0000313" key="17">
    <source>
        <dbReference type="EMBL" id="UVF38375.1"/>
    </source>
</evidence>
<keyword evidence="12 17" id="KW-0496">Mitochondrion</keyword>
<feature type="transmembrane region" description="Helical" evidence="16">
    <location>
        <begin position="125"/>
        <end position="149"/>
    </location>
</feature>
<keyword evidence="7 16" id="KW-0812">Transmembrane</keyword>
<dbReference type="AlphaFoldDB" id="A0A976U645"/>
<comment type="subcellular location">
    <subcellularLocation>
        <location evidence="1">Mitochondrion membrane</location>
        <topology evidence="1">Multi-pass membrane protein</topology>
    </subcellularLocation>
</comment>
<evidence type="ECO:0000256" key="6">
    <source>
        <dbReference type="ARBA" id="ARBA00022660"/>
    </source>
</evidence>
<evidence type="ECO:0000256" key="4">
    <source>
        <dbReference type="ARBA" id="ARBA00021095"/>
    </source>
</evidence>
<evidence type="ECO:0000256" key="16">
    <source>
        <dbReference type="SAM" id="Phobius"/>
    </source>
</evidence>
<evidence type="ECO:0000256" key="13">
    <source>
        <dbReference type="ARBA" id="ARBA00023136"/>
    </source>
</evidence>
<keyword evidence="9" id="KW-0249">Electron transport</keyword>
<evidence type="ECO:0000256" key="10">
    <source>
        <dbReference type="ARBA" id="ARBA00022989"/>
    </source>
</evidence>
<dbReference type="EC" id="7.1.1.2" evidence="3"/>
<keyword evidence="11" id="KW-0520">NAD</keyword>
<dbReference type="InterPro" id="IPR050269">
    <property type="entry name" value="ComplexI_Subunit6"/>
</dbReference>
<comment type="catalytic activity">
    <reaction evidence="15">
        <text>a ubiquinone + NADH + 5 H(+)(in) = a ubiquinol + NAD(+) + 4 H(+)(out)</text>
        <dbReference type="Rhea" id="RHEA:29091"/>
        <dbReference type="Rhea" id="RHEA-COMP:9565"/>
        <dbReference type="Rhea" id="RHEA-COMP:9566"/>
        <dbReference type="ChEBI" id="CHEBI:15378"/>
        <dbReference type="ChEBI" id="CHEBI:16389"/>
        <dbReference type="ChEBI" id="CHEBI:17976"/>
        <dbReference type="ChEBI" id="CHEBI:57540"/>
        <dbReference type="ChEBI" id="CHEBI:57945"/>
        <dbReference type="EC" id="7.1.1.2"/>
    </reaction>
</comment>
<dbReference type="GO" id="GO:0031966">
    <property type="term" value="C:mitochondrial membrane"/>
    <property type="evidence" value="ECO:0007669"/>
    <property type="project" value="UniProtKB-SubCell"/>
</dbReference>
<accession>A0A976U645</accession>
<evidence type="ECO:0000256" key="12">
    <source>
        <dbReference type="ARBA" id="ARBA00023128"/>
    </source>
</evidence>
<gene>
    <name evidence="17" type="primary">nad6</name>
</gene>
<reference evidence="17" key="1">
    <citation type="journal article" date="2022" name="Insect Sci.">
        <title>First report of complete mitochondrial genome in the subfamily Alleculinae and mitochondrial genome-based phylogenetics in Tenebrionidae (Coleoptera: Tenebrionoidea).</title>
        <authorList>
            <person name="Wu C."/>
            <person name="Zhou Y."/>
            <person name="Tian T."/>
            <person name="Li T.-J."/>
            <person name="Chen B."/>
        </authorList>
    </citation>
    <scope>NUCLEOTIDE SEQUENCE</scope>
</reference>
<evidence type="ECO:0000256" key="5">
    <source>
        <dbReference type="ARBA" id="ARBA00022448"/>
    </source>
</evidence>
<dbReference type="PANTHER" id="PTHR11435">
    <property type="entry name" value="NADH UBIQUINONE OXIDOREDUCTASE SUBUNIT ND6"/>
    <property type="match status" value="1"/>
</dbReference>
<dbReference type="GO" id="GO:0008137">
    <property type="term" value="F:NADH dehydrogenase (ubiquinone) activity"/>
    <property type="evidence" value="ECO:0007669"/>
    <property type="project" value="UniProtKB-EC"/>
</dbReference>
<keyword evidence="5" id="KW-0813">Transport</keyword>
<evidence type="ECO:0000256" key="7">
    <source>
        <dbReference type="ARBA" id="ARBA00022692"/>
    </source>
</evidence>
<keyword evidence="13 16" id="KW-0472">Membrane</keyword>
<evidence type="ECO:0000256" key="9">
    <source>
        <dbReference type="ARBA" id="ARBA00022982"/>
    </source>
</evidence>
<evidence type="ECO:0000256" key="1">
    <source>
        <dbReference type="ARBA" id="ARBA00004225"/>
    </source>
</evidence>
<evidence type="ECO:0000256" key="14">
    <source>
        <dbReference type="ARBA" id="ARBA00031019"/>
    </source>
</evidence>
<evidence type="ECO:0000256" key="3">
    <source>
        <dbReference type="ARBA" id="ARBA00012944"/>
    </source>
</evidence>